<evidence type="ECO:0000256" key="6">
    <source>
        <dbReference type="ARBA" id="ARBA00022833"/>
    </source>
</evidence>
<dbReference type="FunFam" id="3.30.160.60:FF:000031">
    <property type="entry name" value="GLI family zinc finger 3"/>
    <property type="match status" value="1"/>
</dbReference>
<evidence type="ECO:0000256" key="3">
    <source>
        <dbReference type="ARBA" id="ARBA00022723"/>
    </source>
</evidence>
<dbReference type="EMBL" id="CAIIXF020000001">
    <property type="protein sequence ID" value="CAH1773043.1"/>
    <property type="molecule type" value="Genomic_DNA"/>
</dbReference>
<feature type="compositionally biased region" description="Polar residues" evidence="11">
    <location>
        <begin position="1403"/>
        <end position="1412"/>
    </location>
</feature>
<dbReference type="InterPro" id="IPR043359">
    <property type="entry name" value="GLI-like"/>
</dbReference>
<dbReference type="FunFam" id="3.30.160.60:FF:000019">
    <property type="entry name" value="GLI family zinc finger 3"/>
    <property type="match status" value="1"/>
</dbReference>
<dbReference type="GO" id="GO:0005634">
    <property type="term" value="C:nucleus"/>
    <property type="evidence" value="ECO:0007669"/>
    <property type="project" value="UniProtKB-SubCell"/>
</dbReference>
<feature type="compositionally biased region" description="Basic and acidic residues" evidence="11">
    <location>
        <begin position="612"/>
        <end position="621"/>
    </location>
</feature>
<keyword evidence="3" id="KW-0479">Metal-binding</keyword>
<feature type="region of interest" description="Disordered" evidence="11">
    <location>
        <begin position="1403"/>
        <end position="1424"/>
    </location>
</feature>
<dbReference type="FunFam" id="3.30.160.60:FF:000048">
    <property type="entry name" value="GLI family zinc finger 3"/>
    <property type="match status" value="1"/>
</dbReference>
<feature type="compositionally biased region" description="Polar residues" evidence="11">
    <location>
        <begin position="1295"/>
        <end position="1313"/>
    </location>
</feature>
<dbReference type="PROSITE" id="PS50157">
    <property type="entry name" value="ZINC_FINGER_C2H2_2"/>
    <property type="match status" value="4"/>
</dbReference>
<feature type="compositionally biased region" description="Polar residues" evidence="11">
    <location>
        <begin position="984"/>
        <end position="997"/>
    </location>
</feature>
<keyword evidence="10" id="KW-0539">Nucleus</keyword>
<keyword evidence="5" id="KW-0863">Zinc-finger</keyword>
<accession>A0A8J1XZZ9</accession>
<dbReference type="GO" id="GO:0000978">
    <property type="term" value="F:RNA polymerase II cis-regulatory region sequence-specific DNA binding"/>
    <property type="evidence" value="ECO:0007669"/>
    <property type="project" value="TreeGrafter"/>
</dbReference>
<dbReference type="PANTHER" id="PTHR45718">
    <property type="entry name" value="TRANSCRIPTIONAL ACTIVATOR CUBITUS INTERRUPTUS"/>
    <property type="match status" value="1"/>
</dbReference>
<proteinExistence type="inferred from homology"/>
<feature type="region of interest" description="Disordered" evidence="11">
    <location>
        <begin position="1"/>
        <end position="83"/>
    </location>
</feature>
<feature type="compositionally biased region" description="Pro residues" evidence="11">
    <location>
        <begin position="72"/>
        <end position="83"/>
    </location>
</feature>
<evidence type="ECO:0000256" key="10">
    <source>
        <dbReference type="ARBA" id="ARBA00023242"/>
    </source>
</evidence>
<feature type="region of interest" description="Disordered" evidence="11">
    <location>
        <begin position="364"/>
        <end position="391"/>
    </location>
</feature>
<dbReference type="FunFam" id="3.30.160.60:FF:000036">
    <property type="entry name" value="GLI family zinc finger 3"/>
    <property type="match status" value="1"/>
</dbReference>
<keyword evidence="8" id="KW-0238">DNA-binding</keyword>
<dbReference type="Pfam" id="PF00096">
    <property type="entry name" value="zf-C2H2"/>
    <property type="match status" value="1"/>
</dbReference>
<keyword evidence="4" id="KW-0677">Repeat</keyword>
<feature type="region of interest" description="Disordered" evidence="11">
    <location>
        <begin position="770"/>
        <end position="804"/>
    </location>
</feature>
<dbReference type="Proteomes" id="UP000749559">
    <property type="component" value="Unassembled WGS sequence"/>
</dbReference>
<dbReference type="SMART" id="SM00355">
    <property type="entry name" value="ZnF_C2H2"/>
    <property type="match status" value="5"/>
</dbReference>
<comment type="subcellular location">
    <subcellularLocation>
        <location evidence="1">Nucleus</location>
    </subcellularLocation>
</comment>
<evidence type="ECO:0000256" key="4">
    <source>
        <dbReference type="ARBA" id="ARBA00022737"/>
    </source>
</evidence>
<gene>
    <name evidence="12" type="ORF">OFUS_LOCUS692</name>
</gene>
<keyword evidence="6" id="KW-0862">Zinc</keyword>
<dbReference type="GO" id="GO:0008270">
    <property type="term" value="F:zinc ion binding"/>
    <property type="evidence" value="ECO:0007669"/>
    <property type="project" value="UniProtKB-KW"/>
</dbReference>
<feature type="region of interest" description="Disordered" evidence="11">
    <location>
        <begin position="229"/>
        <end position="264"/>
    </location>
</feature>
<dbReference type="PROSITE" id="PS00028">
    <property type="entry name" value="ZINC_FINGER_C2H2_1"/>
    <property type="match status" value="4"/>
</dbReference>
<keyword evidence="9" id="KW-0804">Transcription</keyword>
<feature type="compositionally biased region" description="Basic and acidic residues" evidence="11">
    <location>
        <begin position="8"/>
        <end position="21"/>
    </location>
</feature>
<dbReference type="OrthoDB" id="6155341at2759"/>
<dbReference type="Gene3D" id="3.30.160.60">
    <property type="entry name" value="Classic Zinc Finger"/>
    <property type="match status" value="5"/>
</dbReference>
<evidence type="ECO:0000256" key="8">
    <source>
        <dbReference type="ARBA" id="ARBA00023125"/>
    </source>
</evidence>
<evidence type="ECO:0000256" key="5">
    <source>
        <dbReference type="ARBA" id="ARBA00022771"/>
    </source>
</evidence>
<dbReference type="PANTHER" id="PTHR45718:SF4">
    <property type="entry name" value="TRANSCRIPTIONAL ACTIVATOR CUBITUS INTERRUPTUS"/>
    <property type="match status" value="1"/>
</dbReference>
<evidence type="ECO:0000313" key="13">
    <source>
        <dbReference type="Proteomes" id="UP000749559"/>
    </source>
</evidence>
<dbReference type="InterPro" id="IPR013087">
    <property type="entry name" value="Znf_C2H2_type"/>
</dbReference>
<feature type="region of interest" description="Disordered" evidence="11">
    <location>
        <begin position="1289"/>
        <end position="1340"/>
    </location>
</feature>
<feature type="compositionally biased region" description="Polar residues" evidence="11">
    <location>
        <begin position="624"/>
        <end position="633"/>
    </location>
</feature>
<feature type="compositionally biased region" description="Polar residues" evidence="11">
    <location>
        <begin position="641"/>
        <end position="668"/>
    </location>
</feature>
<comment type="caution">
    <text evidence="12">The sequence shown here is derived from an EMBL/GenBank/DDBJ whole genome shotgun (WGS) entry which is preliminary data.</text>
</comment>
<organism evidence="12 13">
    <name type="scientific">Owenia fusiformis</name>
    <name type="common">Polychaete worm</name>
    <dbReference type="NCBI Taxonomy" id="6347"/>
    <lineage>
        <taxon>Eukaryota</taxon>
        <taxon>Metazoa</taxon>
        <taxon>Spiralia</taxon>
        <taxon>Lophotrochozoa</taxon>
        <taxon>Annelida</taxon>
        <taxon>Polychaeta</taxon>
        <taxon>Sedentaria</taxon>
        <taxon>Canalipalpata</taxon>
        <taxon>Sabellida</taxon>
        <taxon>Oweniida</taxon>
        <taxon>Oweniidae</taxon>
        <taxon>Owenia</taxon>
    </lineage>
</organism>
<keyword evidence="7" id="KW-0805">Transcription regulation</keyword>
<evidence type="ECO:0000313" key="12">
    <source>
        <dbReference type="EMBL" id="CAH1773043.1"/>
    </source>
</evidence>
<evidence type="ECO:0000256" key="11">
    <source>
        <dbReference type="SAM" id="MobiDB-lite"/>
    </source>
</evidence>
<reference evidence="12" key="1">
    <citation type="submission" date="2022-03" db="EMBL/GenBank/DDBJ databases">
        <authorList>
            <person name="Martin C."/>
        </authorList>
    </citation>
    <scope>NUCLEOTIDE SEQUENCE</scope>
</reference>
<feature type="region of interest" description="Disordered" evidence="11">
    <location>
        <begin position="965"/>
        <end position="997"/>
    </location>
</feature>
<evidence type="ECO:0000256" key="1">
    <source>
        <dbReference type="ARBA" id="ARBA00004123"/>
    </source>
</evidence>
<dbReference type="Pfam" id="PF23561">
    <property type="entry name" value="zf-C2H2_15"/>
    <property type="match status" value="1"/>
</dbReference>
<feature type="region of interest" description="Disordered" evidence="11">
    <location>
        <begin position="573"/>
        <end position="686"/>
    </location>
</feature>
<name>A0A8J1XZZ9_OWEFU</name>
<dbReference type="InterPro" id="IPR036236">
    <property type="entry name" value="Znf_C2H2_sf"/>
</dbReference>
<evidence type="ECO:0000256" key="9">
    <source>
        <dbReference type="ARBA" id="ARBA00023163"/>
    </source>
</evidence>
<keyword evidence="13" id="KW-1185">Reference proteome</keyword>
<dbReference type="SUPFAM" id="SSF57667">
    <property type="entry name" value="beta-beta-alpha zinc fingers"/>
    <property type="match status" value="3"/>
</dbReference>
<protein>
    <submittedName>
        <fullName evidence="12">Uncharacterized protein</fullName>
    </submittedName>
</protein>
<evidence type="ECO:0000256" key="7">
    <source>
        <dbReference type="ARBA" id="ARBA00023015"/>
    </source>
</evidence>
<dbReference type="FunFam" id="3.30.160.60:FF:000068">
    <property type="entry name" value="GLI family zinc finger 3"/>
    <property type="match status" value="1"/>
</dbReference>
<dbReference type="GO" id="GO:0000981">
    <property type="term" value="F:DNA-binding transcription factor activity, RNA polymerase II-specific"/>
    <property type="evidence" value="ECO:0007669"/>
    <property type="project" value="TreeGrafter"/>
</dbReference>
<feature type="compositionally biased region" description="Polar residues" evidence="11">
    <location>
        <begin position="235"/>
        <end position="254"/>
    </location>
</feature>
<sequence>METQTAERMIKKEKDYMDPKETTIIPNENDLGLKARRNMSRPPTSSLERVDEEPSTTNDKNTEMIDRGCGPTPAPPPASEPRVPPYYGMPTYLDPRVDPHYPYPYAYSPHLAYPPLGINPPMPINAHTHDGRYHWPPVSPLNHPSHQLSSGSPVSDISLISMRSPNAAHESVTQLAHRIRLEQMQRLYQSPLAAHRGYSPASLSGLREMLPPATIPEDRAVSQRSMFTDIPPTPGSGSITLPGSIESSRLTSPRPSIIGKSRKRALSHSPISDYLDIQSLTRSSEGSLQLTPLMHHSRSSSAASGSYGHLSAASFGAASPAVNPYLKPGSIPPSSPFFPMMHPMLMRQMPGGNALPHPAMMGATKPDSQAQAPNYPHKDPGSAIVSSSTAEHIDPRKFKVKREPGVNHIKQEMKPDIKPERPPVEGEPDFVETNCHWVDCNVEFKTQEELVRHINQDHIASNKKAFICRWGDCSREEKPFKAQYMLVVHMRRHTGEKPHRCTFEGCYKAYSRLENLKTHLRSHTGEKPYMCEFPGCTKAFSNASDRAKHQNRTHSNAKPYICKAPGCTKRYTDPSSLRKHVKTVHGPDFYANKKHKGGENSPGNNNDQDDNKDDKDKKMEECLTVTQLQGSTVTDRRKSQDNTGSVTTKQESYSNHSSPLNVCQQNSPGVEGDFKEHVTSGSNMNTGTSAVIEEEDEEEEIITELPATTVQRGPSVGVAAMNRNNLMQNRLKGRLQAKTNALPSLPNMPVNNNRRGNVPLSMTELSNKVSQMKQSSPRQTRELPGIMTQDGTYQGNRRDSNTSTISSYMSSVRSDASPFLYNSQFSSRRSSNASQQGRLSITNSPYEYDITGNAPMNSRNSRDISLLGTQLQNTQLGSNPNLVLQQQQQQLSPNNRLTGNERVAQMAQFRVENRGWRTSTPCRTPLPHEIPNRELRRASDPVRCLDPNFGPGKIQKFHSLNAVKPLPTPQNMRSLQPLPPLQPKNEQGSTDNLRSSQSSIATNYSCGYEEFFGDGANMEEVEQSLDEKMMADSDDLLIPDDMRRFLTERYNQAIQRQQMQDCGIAESRPSTACTTRPNTALEMQPMNQLSPQQPINSNQLSPQAPAACNQQLSPCSVNNVQANNMQQNNMQPNQQQFNNQMNLNQSQMQQNYMHQQQQQGYNQQQQGMAMSQQQQHYNAPAPMTQENLQYFTQMQGANVGPNMNPMPPPSQPLMASPQVKHRESPQVQVPQISQSKIPPGAKTANRNIKANQNMGNLQQGYYNNVQNNGQFMQPHPPNCPQPMPPNAQHGPHMNHLNNGQQMSPGCNQVTSTSDRGHQMKPQPPSINHDPNHMNNNMQGHQMMPPPPPPVHQQTPVMPESYGPGDLTMENLCAISADNFMDNISSISTENLTTTIMSPTSLVNRSASQSSSRFGGGAGTGQLDTSNMVVNDMSSMLTTLAEENQYLSIRR</sequence>
<dbReference type="InterPro" id="IPR056436">
    <property type="entry name" value="Znf-C2H2_ZIC1-5/GLI1-3-like"/>
</dbReference>
<comment type="similarity">
    <text evidence="2">Belongs to the GLI C2H2-type zinc-finger protein family.</text>
</comment>
<evidence type="ECO:0000256" key="2">
    <source>
        <dbReference type="ARBA" id="ARBA00010831"/>
    </source>
</evidence>